<dbReference type="OrthoDB" id="5341924at2759"/>
<feature type="compositionally biased region" description="Polar residues" evidence="1">
    <location>
        <begin position="923"/>
        <end position="938"/>
    </location>
</feature>
<dbReference type="AlphaFoldDB" id="A0A2D3ULY4"/>
<dbReference type="GeneID" id="35596804"/>
<dbReference type="Proteomes" id="UP000225277">
    <property type="component" value="Unassembled WGS sequence"/>
</dbReference>
<evidence type="ECO:0000313" key="2">
    <source>
        <dbReference type="EMBL" id="CZT15732.1"/>
    </source>
</evidence>
<dbReference type="RefSeq" id="XP_023622628.1">
    <property type="nucleotide sequence ID" value="XM_023766860.1"/>
</dbReference>
<feature type="region of interest" description="Disordered" evidence="1">
    <location>
        <begin position="923"/>
        <end position="953"/>
    </location>
</feature>
<sequence>MRRWNGRGALAIAGRSGRTRKSFASFRQTRLASSNAKSPKAYISIDERDGPDFQQHQHRYQHQHQYAVFQKTPIPERKPIEVWAALLEGALPPHLRDQNVSPPLLTISATDLAEILLAAQYTKTSDRCGHDLLYYLGFTQGRWSAVVWLIKKLVDRFPIPPHADVDTLNYLALWEQAPPFRTPLSTKSLIKDDGPPRDLTANAEHVASNVEERPLNLRMDTVLNGSHLIKARSLDEMTGPRRDDLAHDALGQIWRTLGAMTQVCAGGDIRPEVLEIIAYLHHREIMPTSIYQYQPRMDKSAIQQPPLLPLLSSRILASLSDAAWRAHEKLMVEEARARQGDGALNRSNVLAAPYRARVDGLFPEVWLELILWSCLHGGWLEQGGFILKSVVQQKDWKPLSWREYEKALSPTGRLDNNDWDAWDYLFKTRGAKSMDPPSDPIPEVRRTISAEVVNAYIDAIAGMPSVKLVPGGFYPVLRLLEFKEFLAKQNLGLTTGSWDALAIRVMDSQAESRVKDTGLLAKIVELSPGLDQGLSSKNMQDLPAYVLDGGLAMQGILNRVLHGRLLNGNLEAALRAFQDMLARTDRDKQTSLASFMEGSNPLLRALHQDEMFTSNVTGIDYPAFNLQIPTTTLAMLLDLVTQSKKYQFGRWLLYSKDADGPVIGKDLYNDPFLIPALVRFAAATQDSSLFSTLRELPNFSIYLVLDAQIDAMRWDAATGIVEHTFEDTTFGKRVLRWTWKMDNLANLARVMLSQVPDAAAGEAASRESLQSAMKLFTTMVNKVSRGSFLAVGASVQTLLTALASVDETWAKFCFDLQRLKGHHDFEMTSLQFNHLLGGVVTAYGSSAGIRLLDLFWPRSVRRSHRASSSPAPYRRDASVRPRIVVPLPGMSHEHKAVVYGGVKPNVQTITIILQKALEELGNPTNDVAKTSPTGTGTQADKIEAETGDGKGEMTPRGMVAWAARQMADLSDVTGRSDVVFNLGRFLDSLGMEELRGALPDIVESVGMHLSRDSVEDDGSHDVASEAEERIDGVEAAAK</sequence>
<gene>
    <name evidence="2" type="ORF">RCC_01566</name>
</gene>
<proteinExistence type="predicted"/>
<dbReference type="EMBL" id="FJUY01000002">
    <property type="protein sequence ID" value="CZT15732.1"/>
    <property type="molecule type" value="Genomic_DNA"/>
</dbReference>
<feature type="region of interest" description="Disordered" evidence="1">
    <location>
        <begin position="1011"/>
        <end position="1038"/>
    </location>
</feature>
<protein>
    <submittedName>
        <fullName evidence="2">Uncharacterized protein</fullName>
    </submittedName>
</protein>
<accession>A0A2D3ULY4</accession>
<keyword evidence="3" id="KW-1185">Reference proteome</keyword>
<reference evidence="2 3" key="1">
    <citation type="submission" date="2016-03" db="EMBL/GenBank/DDBJ databases">
        <authorList>
            <person name="Ploux O."/>
        </authorList>
    </citation>
    <scope>NUCLEOTIDE SEQUENCE [LARGE SCALE GENOMIC DNA]</scope>
    <source>
        <strain evidence="2 3">URUG2</strain>
    </source>
</reference>
<name>A0A2D3ULY4_9PEZI</name>
<evidence type="ECO:0000256" key="1">
    <source>
        <dbReference type="SAM" id="MobiDB-lite"/>
    </source>
</evidence>
<dbReference type="STRING" id="112498.A0A2D3ULY4"/>
<evidence type="ECO:0000313" key="3">
    <source>
        <dbReference type="Proteomes" id="UP000225277"/>
    </source>
</evidence>
<organism evidence="2 3">
    <name type="scientific">Ramularia collo-cygni</name>
    <dbReference type="NCBI Taxonomy" id="112498"/>
    <lineage>
        <taxon>Eukaryota</taxon>
        <taxon>Fungi</taxon>
        <taxon>Dikarya</taxon>
        <taxon>Ascomycota</taxon>
        <taxon>Pezizomycotina</taxon>
        <taxon>Dothideomycetes</taxon>
        <taxon>Dothideomycetidae</taxon>
        <taxon>Mycosphaerellales</taxon>
        <taxon>Mycosphaerellaceae</taxon>
        <taxon>Ramularia</taxon>
    </lineage>
</organism>
<feature type="compositionally biased region" description="Basic and acidic residues" evidence="1">
    <location>
        <begin position="940"/>
        <end position="953"/>
    </location>
</feature>